<organism evidence="1 2">
    <name type="scientific">Allacma fusca</name>
    <dbReference type="NCBI Taxonomy" id="39272"/>
    <lineage>
        <taxon>Eukaryota</taxon>
        <taxon>Metazoa</taxon>
        <taxon>Ecdysozoa</taxon>
        <taxon>Arthropoda</taxon>
        <taxon>Hexapoda</taxon>
        <taxon>Collembola</taxon>
        <taxon>Symphypleona</taxon>
        <taxon>Sminthuridae</taxon>
        <taxon>Allacma</taxon>
    </lineage>
</organism>
<dbReference type="EMBL" id="CAJVCH010551436">
    <property type="protein sequence ID" value="CAG7829416.1"/>
    <property type="molecule type" value="Genomic_DNA"/>
</dbReference>
<dbReference type="Proteomes" id="UP000708208">
    <property type="component" value="Unassembled WGS sequence"/>
</dbReference>
<name>A0A8J2LWI4_9HEXA</name>
<gene>
    <name evidence="1" type="ORF">AFUS01_LOCUS39280</name>
</gene>
<accession>A0A8J2LWI4</accession>
<reference evidence="1" key="1">
    <citation type="submission" date="2021-06" db="EMBL/GenBank/DDBJ databases">
        <authorList>
            <person name="Hodson N. C."/>
            <person name="Mongue J. A."/>
            <person name="Jaron S. K."/>
        </authorList>
    </citation>
    <scope>NUCLEOTIDE SEQUENCE</scope>
</reference>
<keyword evidence="2" id="KW-1185">Reference proteome</keyword>
<sequence length="69" mass="8008">MNYPNTPFSLNLAQIGMKVSGKIRRCPNHLTAVTLWTELDDVYGTPAWRHSKKSKYGQIRRKILHNNIK</sequence>
<protein>
    <submittedName>
        <fullName evidence="1">Uncharacterized protein</fullName>
    </submittedName>
</protein>
<comment type="caution">
    <text evidence="1">The sequence shown here is derived from an EMBL/GenBank/DDBJ whole genome shotgun (WGS) entry which is preliminary data.</text>
</comment>
<evidence type="ECO:0000313" key="1">
    <source>
        <dbReference type="EMBL" id="CAG7829416.1"/>
    </source>
</evidence>
<dbReference type="AlphaFoldDB" id="A0A8J2LWI4"/>
<evidence type="ECO:0000313" key="2">
    <source>
        <dbReference type="Proteomes" id="UP000708208"/>
    </source>
</evidence>
<proteinExistence type="predicted"/>